<protein>
    <submittedName>
        <fullName evidence="2">Stage III sporulation protein AF (Spore_III_AF)</fullName>
    </submittedName>
</protein>
<sequence>MDYLLDIIKKIACFYVFASFILNLVNDERYKKYINMFTGLIMIILVMKPVINMFSSDNQFETLLKTNESDYMSREMADKISVAGSYGKELILNEFNETLKNSLSHKFLDYGITLEKTETQIEFDRTDSDYGRITSLDIAAKGFDVSNSYSVAVTELKKYISNVYKIDRNNIHINITC</sequence>
<keyword evidence="1" id="KW-1133">Transmembrane helix</keyword>
<dbReference type="GeneID" id="98918343"/>
<gene>
    <name evidence="2" type="ORF">BUTYVIB_01427</name>
</gene>
<dbReference type="RefSeq" id="WP_005603020.1">
    <property type="nucleotide sequence ID" value="NZ_GG663524.1"/>
</dbReference>
<proteinExistence type="predicted"/>
<dbReference type="InterPro" id="IPR014245">
    <property type="entry name" value="Spore_III_AF"/>
</dbReference>
<keyword evidence="3" id="KW-1185">Reference proteome</keyword>
<keyword evidence="1" id="KW-0812">Transmembrane</keyword>
<accession>D4S011</accession>
<dbReference type="eggNOG" id="ENOG503322G">
    <property type="taxonomic scope" value="Bacteria"/>
</dbReference>
<dbReference type="STRING" id="45851.BHV86_10600"/>
<feature type="transmembrane region" description="Helical" evidence="1">
    <location>
        <begin position="33"/>
        <end position="51"/>
    </location>
</feature>
<dbReference type="Proteomes" id="UP000006238">
    <property type="component" value="Unassembled WGS sequence"/>
</dbReference>
<feature type="transmembrane region" description="Helical" evidence="1">
    <location>
        <begin position="7"/>
        <end position="26"/>
    </location>
</feature>
<dbReference type="EMBL" id="ABWN01000030">
    <property type="protein sequence ID" value="EFF68159.1"/>
    <property type="molecule type" value="Genomic_DNA"/>
</dbReference>
<dbReference type="AlphaFoldDB" id="D4S011"/>
<dbReference type="HOGENOM" id="CLU_104128_1_0_9"/>
<evidence type="ECO:0000256" key="1">
    <source>
        <dbReference type="SAM" id="Phobius"/>
    </source>
</evidence>
<evidence type="ECO:0000313" key="2">
    <source>
        <dbReference type="EMBL" id="EFF68159.1"/>
    </source>
</evidence>
<reference evidence="2 3" key="1">
    <citation type="submission" date="2010-02" db="EMBL/GenBank/DDBJ databases">
        <authorList>
            <person name="Weinstock G."/>
            <person name="Sodergren E."/>
            <person name="Clifton S."/>
            <person name="Fulton L."/>
            <person name="Fulton B."/>
            <person name="Courtney L."/>
            <person name="Fronick C."/>
            <person name="Harrison M."/>
            <person name="Strong C."/>
            <person name="Farmer C."/>
            <person name="Delahaunty K."/>
            <person name="Markovic C."/>
            <person name="Hall O."/>
            <person name="Minx P."/>
            <person name="Tomlinson C."/>
            <person name="Mitreva M."/>
            <person name="Nelson J."/>
            <person name="Hou S."/>
            <person name="Wollam A."/>
            <person name="Pepin K.H."/>
            <person name="Johnson M."/>
            <person name="Bhonagiri V."/>
            <person name="Zhang X."/>
            <person name="Suruliraj S."/>
            <person name="Warren W."/>
            <person name="Chinwalla A."/>
            <person name="Mardis E.R."/>
            <person name="Wilson R.K."/>
        </authorList>
    </citation>
    <scope>NUCLEOTIDE SEQUENCE [LARGE SCALE GENOMIC DNA]</scope>
    <source>
        <strain evidence="2 3">DSM 2876</strain>
    </source>
</reference>
<dbReference type="Pfam" id="PF09581">
    <property type="entry name" value="Spore_III_AF"/>
    <property type="match status" value="1"/>
</dbReference>
<evidence type="ECO:0000313" key="3">
    <source>
        <dbReference type="Proteomes" id="UP000006238"/>
    </source>
</evidence>
<name>D4S011_9FIRM</name>
<comment type="caution">
    <text evidence="2">The sequence shown here is derived from an EMBL/GenBank/DDBJ whole genome shotgun (WGS) entry which is preliminary data.</text>
</comment>
<keyword evidence="1" id="KW-0472">Membrane</keyword>
<organism evidence="2 3">
    <name type="scientific">Eshraghiella crossota DSM 2876</name>
    <dbReference type="NCBI Taxonomy" id="511680"/>
    <lineage>
        <taxon>Bacteria</taxon>
        <taxon>Bacillati</taxon>
        <taxon>Bacillota</taxon>
        <taxon>Clostridia</taxon>
        <taxon>Lachnospirales</taxon>
        <taxon>Lachnospiraceae</taxon>
        <taxon>Eshraghiella</taxon>
    </lineage>
</organism>